<name>A0ABR6KH03_9BACT</name>
<comment type="subcellular location">
    <subcellularLocation>
        <location evidence="1">Cell outer membrane</location>
    </subcellularLocation>
</comment>
<organism evidence="8 9">
    <name type="scientific">Parabacteroides faecis</name>
    <dbReference type="NCBI Taxonomy" id="1217282"/>
    <lineage>
        <taxon>Bacteria</taxon>
        <taxon>Pseudomonadati</taxon>
        <taxon>Bacteroidota</taxon>
        <taxon>Bacteroidia</taxon>
        <taxon>Bacteroidales</taxon>
        <taxon>Tannerellaceae</taxon>
        <taxon>Parabacteroides</taxon>
    </lineage>
</organism>
<keyword evidence="4" id="KW-0472">Membrane</keyword>
<keyword evidence="3" id="KW-0732">Signal</keyword>
<dbReference type="RefSeq" id="WP_229800986.1">
    <property type="nucleotide sequence ID" value="NZ_BMPB01000004.1"/>
</dbReference>
<evidence type="ECO:0000256" key="1">
    <source>
        <dbReference type="ARBA" id="ARBA00004442"/>
    </source>
</evidence>
<dbReference type="InterPro" id="IPR012944">
    <property type="entry name" value="SusD_RagB_dom"/>
</dbReference>
<evidence type="ECO:0000313" key="8">
    <source>
        <dbReference type="EMBL" id="MBB4620781.1"/>
    </source>
</evidence>
<dbReference type="EMBL" id="JACHOC010000001">
    <property type="protein sequence ID" value="MBB4620781.1"/>
    <property type="molecule type" value="Genomic_DNA"/>
</dbReference>
<dbReference type="Gene3D" id="1.25.40.390">
    <property type="match status" value="1"/>
</dbReference>
<dbReference type="PROSITE" id="PS51257">
    <property type="entry name" value="PROKAR_LIPOPROTEIN"/>
    <property type="match status" value="1"/>
</dbReference>
<dbReference type="InterPro" id="IPR033985">
    <property type="entry name" value="SusD-like_N"/>
</dbReference>
<gene>
    <name evidence="8" type="ORF">GGQ57_000655</name>
</gene>
<feature type="domain" description="RagB/SusD" evidence="6">
    <location>
        <begin position="472"/>
        <end position="595"/>
    </location>
</feature>
<evidence type="ECO:0000256" key="5">
    <source>
        <dbReference type="ARBA" id="ARBA00023237"/>
    </source>
</evidence>
<proteinExistence type="inferred from homology"/>
<accession>A0ABR6KH03</accession>
<evidence type="ECO:0008006" key="10">
    <source>
        <dbReference type="Google" id="ProtNLM"/>
    </source>
</evidence>
<evidence type="ECO:0000259" key="7">
    <source>
        <dbReference type="Pfam" id="PF14322"/>
    </source>
</evidence>
<dbReference type="Proteomes" id="UP000533637">
    <property type="component" value="Unassembled WGS sequence"/>
</dbReference>
<protein>
    <recommendedName>
        <fullName evidence="10">RagB/SusD family nutrient uptake outer membrane protein</fullName>
    </recommendedName>
</protein>
<dbReference type="InterPro" id="IPR011990">
    <property type="entry name" value="TPR-like_helical_dom_sf"/>
</dbReference>
<keyword evidence="9" id="KW-1185">Reference proteome</keyword>
<evidence type="ECO:0000256" key="2">
    <source>
        <dbReference type="ARBA" id="ARBA00006275"/>
    </source>
</evidence>
<feature type="domain" description="SusD-like N-terminal" evidence="7">
    <location>
        <begin position="93"/>
        <end position="211"/>
    </location>
</feature>
<evidence type="ECO:0000313" key="9">
    <source>
        <dbReference type="Proteomes" id="UP000533637"/>
    </source>
</evidence>
<reference evidence="8 9" key="1">
    <citation type="submission" date="2020-08" db="EMBL/GenBank/DDBJ databases">
        <title>Genomic Encyclopedia of Type Strains, Phase IV (KMG-IV): sequencing the most valuable type-strain genomes for metagenomic binning, comparative biology and taxonomic classification.</title>
        <authorList>
            <person name="Goeker M."/>
        </authorList>
    </citation>
    <scope>NUCLEOTIDE SEQUENCE [LARGE SCALE GENOMIC DNA]</scope>
    <source>
        <strain evidence="8 9">DSM 102983</strain>
    </source>
</reference>
<evidence type="ECO:0000256" key="4">
    <source>
        <dbReference type="ARBA" id="ARBA00023136"/>
    </source>
</evidence>
<dbReference type="Pfam" id="PF14322">
    <property type="entry name" value="SusD-like_3"/>
    <property type="match status" value="1"/>
</dbReference>
<keyword evidence="5" id="KW-0998">Cell outer membrane</keyword>
<evidence type="ECO:0000259" key="6">
    <source>
        <dbReference type="Pfam" id="PF07980"/>
    </source>
</evidence>
<dbReference type="Pfam" id="PF07980">
    <property type="entry name" value="SusD_RagB"/>
    <property type="match status" value="1"/>
</dbReference>
<sequence>MERTYIYKTLLLLMTIFAVVGCDDSKFLEEDPETFYTIDNVFTTSEQVDQVLATCYIKVHNIYCPYNNYGELNLWSYGMGNGTDVLDVPTIRYSYRFNDYSMINSEYGVFKDTYAAFYYLINTANTAIYAAGLEHIMWNSESDKAYIIAQARFFRAFAYRNLGELFGGVPLVTEITSTPKYDYKRSTRMETYQYAIDEMEDIINDLPVTTAEAGRLVRAAVQHNLCQLYIDKGVLLEEEGGDAASAYNKAISYANDVIDSGTYSLMTERFGARKNEGPEFYYATSVTEQTADRTYSSAGYPIEGNVYWDLFQIGNQDYQNGNTEAIWCAQSDYEVYKSDGNLACLDYPAIYGPVFRDQGGAHIGGQMEDVGGFGCSQVTPTPYSRDGVYEDKWAEDMRNSEAVLRRVFLGNIKTSEYYGKQIPWDVLYKKDANGKYDDGAYTLIYPISCKIGPDFYTLAADGRVLRSIFRDDYLIRLPETILLRAEAKLRVGDNSGAASDINMLRSRAKCSYLVTASDVSIDLILDERTRELMYEESRWNTLLRMGGTVAVDRIKKYSYWNYPRLTLTKSFNLWPIPQTVIDTNKDVVLEQNPGW</sequence>
<comment type="similarity">
    <text evidence="2">Belongs to the SusD family.</text>
</comment>
<dbReference type="SUPFAM" id="SSF48452">
    <property type="entry name" value="TPR-like"/>
    <property type="match status" value="1"/>
</dbReference>
<comment type="caution">
    <text evidence="8">The sequence shown here is derived from an EMBL/GenBank/DDBJ whole genome shotgun (WGS) entry which is preliminary data.</text>
</comment>
<evidence type="ECO:0000256" key="3">
    <source>
        <dbReference type="ARBA" id="ARBA00022729"/>
    </source>
</evidence>